<sequence length="103" mass="11503">MGLGKPEMVASTCHVSRMVILALLKGYVKRRIANDASRKSTFKQRRDVLSNKMQELSNLCNVEEDSIRSSSPKVKPCVARSDLFTRIIPTDVTTLNIHDAASR</sequence>
<reference evidence="7 8" key="1">
    <citation type="submission" date="2024-03" db="EMBL/GenBank/DDBJ databases">
        <authorList>
            <person name="Martinez-Hernandez J."/>
        </authorList>
    </citation>
    <scope>NUCLEOTIDE SEQUENCE [LARGE SCALE GENOMIC DNA]</scope>
</reference>
<dbReference type="PROSITE" id="PS50066">
    <property type="entry name" value="MADS_BOX_2"/>
    <property type="match status" value="1"/>
</dbReference>
<dbReference type="GO" id="GO:0005634">
    <property type="term" value="C:nucleus"/>
    <property type="evidence" value="ECO:0007669"/>
    <property type="project" value="UniProtKB-SubCell"/>
</dbReference>
<keyword evidence="4" id="KW-0804">Transcription</keyword>
<evidence type="ECO:0000256" key="4">
    <source>
        <dbReference type="ARBA" id="ARBA00023163"/>
    </source>
</evidence>
<dbReference type="SUPFAM" id="SSF55455">
    <property type="entry name" value="SRF-like"/>
    <property type="match status" value="1"/>
</dbReference>
<evidence type="ECO:0000256" key="2">
    <source>
        <dbReference type="ARBA" id="ARBA00023015"/>
    </source>
</evidence>
<evidence type="ECO:0000313" key="8">
    <source>
        <dbReference type="Proteomes" id="UP001497480"/>
    </source>
</evidence>
<dbReference type="GO" id="GO:0046983">
    <property type="term" value="F:protein dimerization activity"/>
    <property type="evidence" value="ECO:0007669"/>
    <property type="project" value="InterPro"/>
</dbReference>
<dbReference type="AlphaFoldDB" id="A0AAV1WND7"/>
<evidence type="ECO:0000259" key="6">
    <source>
        <dbReference type="PROSITE" id="PS50066"/>
    </source>
</evidence>
<keyword evidence="8" id="KW-1185">Reference proteome</keyword>
<accession>A0AAV1WND7</accession>
<comment type="subcellular location">
    <subcellularLocation>
        <location evidence="1">Nucleus</location>
    </subcellularLocation>
</comment>
<dbReference type="Gene3D" id="3.40.1810.10">
    <property type="entry name" value="Transcription factor, MADS-box"/>
    <property type="match status" value="1"/>
</dbReference>
<dbReference type="Pfam" id="PF00319">
    <property type="entry name" value="SRF-TF"/>
    <property type="match status" value="1"/>
</dbReference>
<keyword evidence="3" id="KW-0238">DNA-binding</keyword>
<dbReference type="InterPro" id="IPR002100">
    <property type="entry name" value="TF_MADSbox"/>
</dbReference>
<gene>
    <name evidence="7" type="ORF">LLUT_LOCUS11986</name>
</gene>
<feature type="domain" description="MADS-box" evidence="6">
    <location>
        <begin position="30"/>
        <end position="63"/>
    </location>
</feature>
<evidence type="ECO:0000313" key="7">
    <source>
        <dbReference type="EMBL" id="CAL0310926.1"/>
    </source>
</evidence>
<keyword evidence="5" id="KW-0539">Nucleus</keyword>
<name>A0AAV1WND7_LUPLU</name>
<keyword evidence="2" id="KW-0805">Transcription regulation</keyword>
<evidence type="ECO:0000256" key="1">
    <source>
        <dbReference type="ARBA" id="ARBA00004123"/>
    </source>
</evidence>
<dbReference type="InterPro" id="IPR036879">
    <property type="entry name" value="TF_MADSbox_sf"/>
</dbReference>
<dbReference type="GO" id="GO:0003677">
    <property type="term" value="F:DNA binding"/>
    <property type="evidence" value="ECO:0007669"/>
    <property type="project" value="UniProtKB-KW"/>
</dbReference>
<evidence type="ECO:0000256" key="5">
    <source>
        <dbReference type="ARBA" id="ARBA00023242"/>
    </source>
</evidence>
<proteinExistence type="predicted"/>
<organism evidence="7 8">
    <name type="scientific">Lupinus luteus</name>
    <name type="common">European yellow lupine</name>
    <dbReference type="NCBI Taxonomy" id="3873"/>
    <lineage>
        <taxon>Eukaryota</taxon>
        <taxon>Viridiplantae</taxon>
        <taxon>Streptophyta</taxon>
        <taxon>Embryophyta</taxon>
        <taxon>Tracheophyta</taxon>
        <taxon>Spermatophyta</taxon>
        <taxon>Magnoliopsida</taxon>
        <taxon>eudicotyledons</taxon>
        <taxon>Gunneridae</taxon>
        <taxon>Pentapetalae</taxon>
        <taxon>rosids</taxon>
        <taxon>fabids</taxon>
        <taxon>Fabales</taxon>
        <taxon>Fabaceae</taxon>
        <taxon>Papilionoideae</taxon>
        <taxon>50 kb inversion clade</taxon>
        <taxon>genistoids sensu lato</taxon>
        <taxon>core genistoids</taxon>
        <taxon>Genisteae</taxon>
        <taxon>Lupinus</taxon>
    </lineage>
</organism>
<evidence type="ECO:0000256" key="3">
    <source>
        <dbReference type="ARBA" id="ARBA00023125"/>
    </source>
</evidence>
<comment type="caution">
    <text evidence="7">The sequence shown here is derived from an EMBL/GenBank/DDBJ whole genome shotgun (WGS) entry which is preliminary data.</text>
</comment>
<dbReference type="Proteomes" id="UP001497480">
    <property type="component" value="Unassembled WGS sequence"/>
</dbReference>
<dbReference type="EMBL" id="CAXHTB010000008">
    <property type="protein sequence ID" value="CAL0310926.1"/>
    <property type="molecule type" value="Genomic_DNA"/>
</dbReference>
<protein>
    <recommendedName>
        <fullName evidence="6">MADS-box domain-containing protein</fullName>
    </recommendedName>
</protein>